<organism evidence="2 3">
    <name type="scientific">Pandoraea apista</name>
    <dbReference type="NCBI Taxonomy" id="93218"/>
    <lineage>
        <taxon>Bacteria</taxon>
        <taxon>Pseudomonadati</taxon>
        <taxon>Pseudomonadota</taxon>
        <taxon>Betaproteobacteria</taxon>
        <taxon>Burkholderiales</taxon>
        <taxon>Burkholderiaceae</taxon>
        <taxon>Pandoraea</taxon>
    </lineage>
</organism>
<dbReference type="InterPro" id="IPR029058">
    <property type="entry name" value="AB_hydrolase_fold"/>
</dbReference>
<dbReference type="Gene3D" id="3.40.50.1820">
    <property type="entry name" value="alpha/beta hydrolase"/>
    <property type="match status" value="1"/>
</dbReference>
<dbReference type="RefSeq" id="WP_224787503.1">
    <property type="nucleotide sequence ID" value="NZ_CABPSX010000007.1"/>
</dbReference>
<feature type="region of interest" description="Disordered" evidence="1">
    <location>
        <begin position="301"/>
        <end position="322"/>
    </location>
</feature>
<accession>A0A5E5P765</accession>
<evidence type="ECO:0000313" key="3">
    <source>
        <dbReference type="Proteomes" id="UP000364291"/>
    </source>
</evidence>
<name>A0A5E5P765_9BURK</name>
<evidence type="ECO:0000256" key="1">
    <source>
        <dbReference type="SAM" id="MobiDB-lite"/>
    </source>
</evidence>
<dbReference type="EMBL" id="CABPSX010000007">
    <property type="protein sequence ID" value="VVG72488.1"/>
    <property type="molecule type" value="Genomic_DNA"/>
</dbReference>
<proteinExistence type="predicted"/>
<dbReference type="SUPFAM" id="SSF53474">
    <property type="entry name" value="alpha/beta-Hydrolases"/>
    <property type="match status" value="1"/>
</dbReference>
<dbReference type="Proteomes" id="UP000364291">
    <property type="component" value="Unassembled WGS sequence"/>
</dbReference>
<gene>
    <name evidence="2" type="ORF">PAP18089_03484</name>
</gene>
<evidence type="ECO:0000313" key="2">
    <source>
        <dbReference type="EMBL" id="VVG72488.1"/>
    </source>
</evidence>
<reference evidence="2 3" key="1">
    <citation type="submission" date="2019-08" db="EMBL/GenBank/DDBJ databases">
        <authorList>
            <person name="Peeters C."/>
        </authorList>
    </citation>
    <scope>NUCLEOTIDE SEQUENCE [LARGE SCALE GENOMIC DNA]</scope>
    <source>
        <strain evidence="2 3">LMG 18089</strain>
    </source>
</reference>
<protein>
    <submittedName>
        <fullName evidence="2">Esterase</fullName>
    </submittedName>
</protein>
<sequence length="322" mass="34501">MAQLDAWLKVRSNAQRRVWHKARLDLRGLLCAGVLGLVSLISGCVSLDRNAHADSLAKPAGLQREVLVTGEFRLTAFSRITRPDQPLRIYIEGDGLAWISRTEPSLDPTPVAATGLALAAADPSANVAYLARPCQFTPMQDNPRCEVAYWTGKRFAPEVVDAMDGAIGQLAARVPGQALELVGYSGGGAIAVLVAARRHDVATLRTVAGNLDVEYVNQLHRVSAMPASRNPIDVARKVAGIAQIHFSSAQDTVVPPEVAHRFALAAGGACVKTRVVNGVAHDGDWAQRWRDLLAQTPVCDARQSRGGAQTTSRERNVSAFAH</sequence>
<dbReference type="AlphaFoldDB" id="A0A5E5P765"/>